<proteinExistence type="inferred from homology"/>
<comment type="subcellular location">
    <subcellularLocation>
        <location evidence="1">Cell outer membrane</location>
        <topology evidence="1">Multi-pass membrane protein</topology>
    </subcellularLocation>
</comment>
<dbReference type="PANTHER" id="PTHR30451">
    <property type="entry name" value="OUTER MEMBRANE USHER PROTEIN"/>
    <property type="match status" value="1"/>
</dbReference>
<comment type="similarity">
    <text evidence="1">Belongs to the fimbrial export usher family.</text>
</comment>
<comment type="caution">
    <text evidence="4">The sequence shown here is derived from an EMBL/GenBank/DDBJ whole genome shotgun (WGS) entry which is preliminary data.</text>
</comment>
<dbReference type="Gene3D" id="2.60.40.3110">
    <property type="match status" value="1"/>
</dbReference>
<gene>
    <name evidence="4" type="ORF">EZ313_07840</name>
</gene>
<dbReference type="EMBL" id="SMLM01000001">
    <property type="protein sequence ID" value="TFZ06535.1"/>
    <property type="molecule type" value="Genomic_DNA"/>
</dbReference>
<dbReference type="GO" id="GO:0015473">
    <property type="term" value="F:fimbrial usher porin activity"/>
    <property type="evidence" value="ECO:0007669"/>
    <property type="project" value="InterPro"/>
</dbReference>
<dbReference type="InterPro" id="IPR025949">
    <property type="entry name" value="PapC-like_C"/>
</dbReference>
<keyword evidence="1" id="KW-0813">Transport</keyword>
<dbReference type="PANTHER" id="PTHR30451:SF5">
    <property type="entry name" value="SLR0019 PROTEIN"/>
    <property type="match status" value="1"/>
</dbReference>
<evidence type="ECO:0000313" key="5">
    <source>
        <dbReference type="Proteomes" id="UP000298180"/>
    </source>
</evidence>
<sequence>MGRRRPGRAARKLLMLAALAALMPAWSQAPSSRAALPSSGDRVMPLEVIVNGVRGGTWTLLERGGKLHAPADAFEEWRLIRGASSVQYRGENWYALSDIAGFQARLNFAEQTIELDFSPSAFNAVRIATEGAMARPALSESIPAAFFNYDLNFQAVNGSGLAPSTRDLGGLFEGGWSGPWGLLTSSFVARNLAGSDPLARTEFKRLETTFTRNFLDGNTTLRLGDTYTRAGLTSQPVYFGGLQYAKDFSLQPGFITQPVPVLAGVSTAPSTVELFINNSLRQVTQVPPGPFRIDNVPALAGAGEARLVVRDILGRETVITQSLISNGRMLEAGLDDWSMELGWPRESLGRASADYGRLFAAGFYKQGLSKELTLEGNAEVSAAVRRVGAGALHALPFSSVGLAAFSVSQDEDGRVGHNWQLGIERSGFEHGLAASIIGASPRFRQVGVRTGQPELQGVVSYSYTHADIGQIGLSYGLVESDPAGRTRTVNLIYSVRLGLRATLSLLASRVTGAGAGSSVGLTLNVPLDNRVLVTGGAGVRGGEREYFAGFSRSLNAETGWGYRGNTGRRSGGNFAEGGAHYQGDHFFASGDVSAASQQSALRLGLVGGAVLADGMVFATRRVQDSFAIVEVPGYADVGVGFQSGNLTRTDASGRALLPRLLPFQRNAIRLDPAELPISAELDSIEMDAVPALRSAVKITFPVRTGRAALVRVVLDDGQPAPAGAEMEIAGDPKVFYVARRGEAFLTGMQPANRVRLHWKKKTCSMEVPLPPGTKDEIARLGPVLCTGVPR</sequence>
<evidence type="ECO:0000259" key="3">
    <source>
        <dbReference type="Pfam" id="PF13953"/>
    </source>
</evidence>
<dbReference type="Proteomes" id="UP000298180">
    <property type="component" value="Unassembled WGS sequence"/>
</dbReference>
<dbReference type="PROSITE" id="PS01151">
    <property type="entry name" value="FIMBRIAL_USHER"/>
    <property type="match status" value="1"/>
</dbReference>
<dbReference type="AlphaFoldDB" id="A0A4Z0C8X2"/>
<dbReference type="InterPro" id="IPR000015">
    <property type="entry name" value="Fimb_usher"/>
</dbReference>
<evidence type="ECO:0000256" key="2">
    <source>
        <dbReference type="SAM" id="SignalP"/>
    </source>
</evidence>
<accession>A0A4Z0C8X2</accession>
<reference evidence="4 5" key="1">
    <citation type="submission" date="2019-03" db="EMBL/GenBank/DDBJ databases">
        <title>Ramlibacter henchirensis DSM 14656, whole genome shotgun sequence.</title>
        <authorList>
            <person name="Zhang X."/>
            <person name="Feng G."/>
            <person name="Zhu H."/>
        </authorList>
    </citation>
    <scope>NUCLEOTIDE SEQUENCE [LARGE SCALE GENOMIC DNA]</scope>
    <source>
        <strain evidence="4 5">DSM 14656</strain>
    </source>
</reference>
<keyword evidence="1" id="KW-0472">Membrane</keyword>
<dbReference type="Gene3D" id="2.60.40.2610">
    <property type="entry name" value="Outer membrane usher protein FimD, plug domain"/>
    <property type="match status" value="1"/>
</dbReference>
<dbReference type="InterPro" id="IPR018030">
    <property type="entry name" value="Fimbrial_membr_usher_CS"/>
</dbReference>
<keyword evidence="5" id="KW-1185">Reference proteome</keyword>
<dbReference type="Gene3D" id="2.60.40.2070">
    <property type="match status" value="1"/>
</dbReference>
<feature type="domain" description="PapC-like C-terminal" evidence="3">
    <location>
        <begin position="710"/>
        <end position="770"/>
    </location>
</feature>
<keyword evidence="2" id="KW-0732">Signal</keyword>
<feature type="chain" id="PRO_5021399081" evidence="2">
    <location>
        <begin position="30"/>
        <end position="790"/>
    </location>
</feature>
<dbReference type="OrthoDB" id="8587at2"/>
<feature type="signal peptide" evidence="2">
    <location>
        <begin position="1"/>
        <end position="29"/>
    </location>
</feature>
<keyword evidence="1" id="KW-0812">Transmembrane</keyword>
<dbReference type="InterPro" id="IPR043142">
    <property type="entry name" value="PapC-like_C_sf"/>
</dbReference>
<dbReference type="Pfam" id="PF00577">
    <property type="entry name" value="Usher"/>
    <property type="match status" value="2"/>
</dbReference>
<keyword evidence="1" id="KW-1029">Fimbrium biogenesis</keyword>
<name>A0A4Z0C8X2_9BURK</name>
<keyword evidence="1" id="KW-0998">Cell outer membrane</keyword>
<dbReference type="GO" id="GO:0009279">
    <property type="term" value="C:cell outer membrane"/>
    <property type="evidence" value="ECO:0007669"/>
    <property type="project" value="UniProtKB-SubCell"/>
</dbReference>
<evidence type="ECO:0000313" key="4">
    <source>
        <dbReference type="EMBL" id="TFZ06535.1"/>
    </source>
</evidence>
<dbReference type="GO" id="GO:0009297">
    <property type="term" value="P:pilus assembly"/>
    <property type="evidence" value="ECO:0007669"/>
    <property type="project" value="InterPro"/>
</dbReference>
<dbReference type="InterPro" id="IPR042186">
    <property type="entry name" value="FimD_plug_dom"/>
</dbReference>
<protein>
    <submittedName>
        <fullName evidence="4">Fimbrial biogenesis outer membrane usher protein</fullName>
    </submittedName>
</protein>
<organism evidence="4 5">
    <name type="scientific">Ramlibacter henchirensis</name>
    <dbReference type="NCBI Taxonomy" id="204072"/>
    <lineage>
        <taxon>Bacteria</taxon>
        <taxon>Pseudomonadati</taxon>
        <taxon>Pseudomonadota</taxon>
        <taxon>Betaproteobacteria</taxon>
        <taxon>Burkholderiales</taxon>
        <taxon>Comamonadaceae</taxon>
        <taxon>Ramlibacter</taxon>
    </lineage>
</organism>
<evidence type="ECO:0000256" key="1">
    <source>
        <dbReference type="RuleBase" id="RU003884"/>
    </source>
</evidence>
<dbReference type="Pfam" id="PF13953">
    <property type="entry name" value="PapC_C"/>
    <property type="match status" value="1"/>
</dbReference>